<dbReference type="UniPathway" id="UPA00034">
    <property type="reaction ID" value="UER00017"/>
</dbReference>
<comment type="catalytic activity">
    <reaction evidence="11 12">
        <text>L-aspartate 4-semialdehyde + pyruvate = (2S,4S)-4-hydroxy-2,3,4,5-tetrahydrodipicolinate + H2O + H(+)</text>
        <dbReference type="Rhea" id="RHEA:34171"/>
        <dbReference type="ChEBI" id="CHEBI:15361"/>
        <dbReference type="ChEBI" id="CHEBI:15377"/>
        <dbReference type="ChEBI" id="CHEBI:15378"/>
        <dbReference type="ChEBI" id="CHEBI:67139"/>
        <dbReference type="ChEBI" id="CHEBI:537519"/>
        <dbReference type="EC" id="4.3.3.7"/>
    </reaction>
</comment>
<comment type="pathway">
    <text evidence="2 12">Amino-acid biosynthesis; L-lysine biosynthesis via DAP pathway; (S)-tetrahydrodipicolinate from L-aspartate: step 3/4.</text>
</comment>
<evidence type="ECO:0000256" key="7">
    <source>
        <dbReference type="ARBA" id="ARBA00022915"/>
    </source>
</evidence>
<feature type="site" description="Part of a proton relay during catalysis" evidence="12">
    <location>
        <position position="61"/>
    </location>
</feature>
<evidence type="ECO:0000256" key="1">
    <source>
        <dbReference type="ARBA" id="ARBA00003294"/>
    </source>
</evidence>
<dbReference type="OrthoDB" id="9782828at2"/>
<evidence type="ECO:0000313" key="16">
    <source>
        <dbReference type="EMBL" id="SKC81728.1"/>
    </source>
</evidence>
<dbReference type="GO" id="GO:0005829">
    <property type="term" value="C:cytosol"/>
    <property type="evidence" value="ECO:0007669"/>
    <property type="project" value="TreeGrafter"/>
</dbReference>
<dbReference type="PRINTS" id="PR00146">
    <property type="entry name" value="DHPICSNTHASE"/>
</dbReference>
<dbReference type="InterPro" id="IPR005263">
    <property type="entry name" value="DapA"/>
</dbReference>
<sequence>MPPETPARDLLPVLAPAPLGRLLVAAVTPFRTDGTVDVAGFERHLDGLARDGADGVVVGGTTGEGTTLTDDERIDLVACAVDVVGGRAAVVAASGSADTAHSVVLSQAAEEAGADALMVVTPYYCCPTQAGLLAHLWTVADATDLPVLLYDVPRRTGSTLAEATLARAAQHPNVVAIKEAGGDLDRLGRVAGDTGLACYAGDDPTALPALAAGAVGLVGVAANVAASSYRRLLDAAAAGDLADAVAAHRDLRPLARALSAHVPQAVATKAVLHALGRIDGPRVRLPLVGPEPEEAAAIVADLAAVPPAVDPALARVALVPGALAGGALQAHRPT</sequence>
<evidence type="ECO:0000256" key="6">
    <source>
        <dbReference type="ARBA" id="ARBA00022605"/>
    </source>
</evidence>
<keyword evidence="8 12" id="KW-0457">Lysine biosynthesis</keyword>
<evidence type="ECO:0000256" key="12">
    <source>
        <dbReference type="HAMAP-Rule" id="MF_00418"/>
    </source>
</evidence>
<dbReference type="PROSITE" id="PS00666">
    <property type="entry name" value="DHDPS_2"/>
    <property type="match status" value="1"/>
</dbReference>
<evidence type="ECO:0000256" key="2">
    <source>
        <dbReference type="ARBA" id="ARBA00005120"/>
    </source>
</evidence>
<dbReference type="EMBL" id="FUZQ01000008">
    <property type="protein sequence ID" value="SKC81728.1"/>
    <property type="molecule type" value="Genomic_DNA"/>
</dbReference>
<proteinExistence type="inferred from homology"/>
<comment type="similarity">
    <text evidence="3 12 13">Belongs to the DapA family.</text>
</comment>
<dbReference type="NCBIfam" id="TIGR00674">
    <property type="entry name" value="dapA"/>
    <property type="match status" value="1"/>
</dbReference>
<dbReference type="STRING" id="526729.SAMN04324258_4287"/>
<evidence type="ECO:0000256" key="10">
    <source>
        <dbReference type="ARBA" id="ARBA00023270"/>
    </source>
</evidence>
<dbReference type="InterPro" id="IPR020625">
    <property type="entry name" value="Schiff_base-form_aldolases_AS"/>
</dbReference>
<comment type="subunit">
    <text evidence="12">Homotetramer; dimer of dimers.</text>
</comment>
<gene>
    <name evidence="12" type="primary">dapA</name>
    <name evidence="16" type="ORF">SAMN04324258_4287</name>
</gene>
<dbReference type="AlphaFoldDB" id="A0A1T5M1Q7"/>
<dbReference type="RefSeq" id="WP_079576609.1">
    <property type="nucleotide sequence ID" value="NZ_FUZQ01000008.1"/>
</dbReference>
<evidence type="ECO:0000256" key="14">
    <source>
        <dbReference type="PIRSR" id="PIRSR001365-1"/>
    </source>
</evidence>
<comment type="caution">
    <text evidence="12">Was originally thought to be a dihydrodipicolinate synthase (DHDPS), catalyzing the condensation of (S)-aspartate-beta-semialdehyde [(S)-ASA] and pyruvate to dihydrodipicolinate (DHDP). However, it was shown in E.coli that the product of the enzymatic reaction is not dihydrodipicolinate but in fact (4S)-4-hydroxy-2,3,4,5-tetrahydro-(2S)-dipicolinic acid (HTPA), and that the consecutive dehydration reaction leading to DHDP is not spontaneous but catalyzed by DapB.</text>
</comment>
<evidence type="ECO:0000256" key="8">
    <source>
        <dbReference type="ARBA" id="ARBA00023154"/>
    </source>
</evidence>
<keyword evidence="6 12" id="KW-0028">Amino-acid biosynthesis</keyword>
<dbReference type="Proteomes" id="UP000189777">
    <property type="component" value="Unassembled WGS sequence"/>
</dbReference>
<evidence type="ECO:0000256" key="13">
    <source>
        <dbReference type="PIRNR" id="PIRNR001365"/>
    </source>
</evidence>
<dbReference type="Pfam" id="PF00701">
    <property type="entry name" value="DHDPS"/>
    <property type="match status" value="1"/>
</dbReference>
<dbReference type="PIRSF" id="PIRSF001365">
    <property type="entry name" value="DHDPS"/>
    <property type="match status" value="1"/>
</dbReference>
<evidence type="ECO:0000256" key="5">
    <source>
        <dbReference type="ARBA" id="ARBA00022490"/>
    </source>
</evidence>
<comment type="subcellular location">
    <subcellularLocation>
        <location evidence="12">Cytoplasm</location>
    </subcellularLocation>
</comment>
<evidence type="ECO:0000313" key="17">
    <source>
        <dbReference type="Proteomes" id="UP000189777"/>
    </source>
</evidence>
<evidence type="ECO:0000256" key="15">
    <source>
        <dbReference type="PIRSR" id="PIRSR001365-2"/>
    </source>
</evidence>
<dbReference type="SMART" id="SM01130">
    <property type="entry name" value="DHDPS"/>
    <property type="match status" value="1"/>
</dbReference>
<keyword evidence="17" id="KW-1185">Reference proteome</keyword>
<reference evidence="16 17" key="1">
    <citation type="submission" date="2017-02" db="EMBL/GenBank/DDBJ databases">
        <authorList>
            <person name="Peterson S.W."/>
        </authorList>
    </citation>
    <scope>NUCLEOTIDE SEQUENCE [LARGE SCALE GENOMIC DNA]</scope>
    <source>
        <strain evidence="16 17">DSM 21481</strain>
    </source>
</reference>
<protein>
    <recommendedName>
        <fullName evidence="4 12">4-hydroxy-tetrahydrodipicolinate synthase</fullName>
        <shortName evidence="12">HTPA synthase</shortName>
        <ecNumber evidence="4 12">4.3.3.7</ecNumber>
    </recommendedName>
</protein>
<dbReference type="InterPro" id="IPR020624">
    <property type="entry name" value="Schiff_base-form_aldolases_CS"/>
</dbReference>
<keyword evidence="9 12" id="KW-0456">Lyase</keyword>
<keyword evidence="10 12" id="KW-0704">Schiff base</keyword>
<feature type="binding site" evidence="12 15">
    <location>
        <position position="218"/>
    </location>
    <ligand>
        <name>pyruvate</name>
        <dbReference type="ChEBI" id="CHEBI:15361"/>
    </ligand>
</feature>
<dbReference type="InterPro" id="IPR013785">
    <property type="entry name" value="Aldolase_TIM"/>
</dbReference>
<dbReference type="GO" id="GO:0008840">
    <property type="term" value="F:4-hydroxy-tetrahydrodipicolinate synthase activity"/>
    <property type="evidence" value="ECO:0007669"/>
    <property type="project" value="UniProtKB-UniRule"/>
</dbReference>
<dbReference type="HAMAP" id="MF_00418">
    <property type="entry name" value="DapA"/>
    <property type="match status" value="1"/>
</dbReference>
<dbReference type="PROSITE" id="PS00665">
    <property type="entry name" value="DHDPS_1"/>
    <property type="match status" value="1"/>
</dbReference>
<keyword evidence="5 12" id="KW-0963">Cytoplasm</keyword>
<dbReference type="SUPFAM" id="SSF51569">
    <property type="entry name" value="Aldolase"/>
    <property type="match status" value="1"/>
</dbReference>
<dbReference type="PANTHER" id="PTHR12128">
    <property type="entry name" value="DIHYDRODIPICOLINATE SYNTHASE"/>
    <property type="match status" value="1"/>
</dbReference>
<organism evidence="16 17">
    <name type="scientific">Krasilnikoviella flava</name>
    <dbReference type="NCBI Taxonomy" id="526729"/>
    <lineage>
        <taxon>Bacteria</taxon>
        <taxon>Bacillati</taxon>
        <taxon>Actinomycetota</taxon>
        <taxon>Actinomycetes</taxon>
        <taxon>Micrococcales</taxon>
        <taxon>Promicromonosporaceae</taxon>
        <taxon>Krasilnikoviella</taxon>
    </lineage>
</organism>
<evidence type="ECO:0000256" key="3">
    <source>
        <dbReference type="ARBA" id="ARBA00007592"/>
    </source>
</evidence>
<accession>A0A1T5M1Q7</accession>
<feature type="binding site" evidence="12 15">
    <location>
        <position position="62"/>
    </location>
    <ligand>
        <name>pyruvate</name>
        <dbReference type="ChEBI" id="CHEBI:15361"/>
    </ligand>
</feature>
<keyword evidence="7 12" id="KW-0220">Diaminopimelate biosynthesis</keyword>
<comment type="function">
    <text evidence="1 12">Catalyzes the condensation of (S)-aspartate-beta-semialdehyde [(S)-ASA] and pyruvate to 4-hydroxy-tetrahydrodipicolinate (HTPA).</text>
</comment>
<evidence type="ECO:0000256" key="9">
    <source>
        <dbReference type="ARBA" id="ARBA00023239"/>
    </source>
</evidence>
<dbReference type="InterPro" id="IPR002220">
    <property type="entry name" value="DapA-like"/>
</dbReference>
<dbReference type="GO" id="GO:0019877">
    <property type="term" value="P:diaminopimelate biosynthetic process"/>
    <property type="evidence" value="ECO:0007669"/>
    <property type="project" value="UniProtKB-UniRule"/>
</dbReference>
<dbReference type="GO" id="GO:0009089">
    <property type="term" value="P:lysine biosynthetic process via diaminopimelate"/>
    <property type="evidence" value="ECO:0007669"/>
    <property type="project" value="UniProtKB-UniRule"/>
</dbReference>
<dbReference type="EC" id="4.3.3.7" evidence="4 12"/>
<feature type="active site" description="Proton donor/acceptor" evidence="12 14">
    <location>
        <position position="150"/>
    </location>
</feature>
<feature type="active site" description="Schiff-base intermediate with substrate" evidence="12 14">
    <location>
        <position position="178"/>
    </location>
</feature>
<evidence type="ECO:0000256" key="4">
    <source>
        <dbReference type="ARBA" id="ARBA00012086"/>
    </source>
</evidence>
<dbReference type="Gene3D" id="3.20.20.70">
    <property type="entry name" value="Aldolase class I"/>
    <property type="match status" value="1"/>
</dbReference>
<evidence type="ECO:0000256" key="11">
    <source>
        <dbReference type="ARBA" id="ARBA00047836"/>
    </source>
</evidence>
<name>A0A1T5M1Q7_9MICO</name>
<feature type="site" description="Part of a proton relay during catalysis" evidence="12">
    <location>
        <position position="124"/>
    </location>
</feature>
<dbReference type="PANTHER" id="PTHR12128:SF66">
    <property type="entry name" value="4-HYDROXY-2-OXOGLUTARATE ALDOLASE, MITOCHONDRIAL"/>
    <property type="match status" value="1"/>
</dbReference>